<gene>
    <name evidence="4" type="ORF">RZN69_04400</name>
</gene>
<evidence type="ECO:0000313" key="5">
    <source>
        <dbReference type="Proteomes" id="UP001304300"/>
    </source>
</evidence>
<dbReference type="KEGG" id="puo:RZN69_04400"/>
<dbReference type="Proteomes" id="UP001304300">
    <property type="component" value="Chromosome"/>
</dbReference>
<dbReference type="RefSeq" id="WP_317834838.1">
    <property type="nucleotide sequence ID" value="NZ_CP136920.1"/>
</dbReference>
<evidence type="ECO:0000313" key="4">
    <source>
        <dbReference type="EMBL" id="WOO42319.1"/>
    </source>
</evidence>
<dbReference type="GO" id="GO:0016787">
    <property type="term" value="F:hydrolase activity"/>
    <property type="evidence" value="ECO:0007669"/>
    <property type="project" value="InterPro"/>
</dbReference>
<organism evidence="4 5">
    <name type="scientific">Rubellicoccus peritrichatus</name>
    <dbReference type="NCBI Taxonomy" id="3080537"/>
    <lineage>
        <taxon>Bacteria</taxon>
        <taxon>Pseudomonadati</taxon>
        <taxon>Verrucomicrobiota</taxon>
        <taxon>Opitutia</taxon>
        <taxon>Puniceicoccales</taxon>
        <taxon>Cerasicoccaceae</taxon>
        <taxon>Rubellicoccus</taxon>
    </lineage>
</organism>
<feature type="domain" description="3-keto-alpha-glucoside-1,2-lyase/3-keto-2-hydroxy-glucal hydratase" evidence="3">
    <location>
        <begin position="66"/>
        <end position="261"/>
    </location>
</feature>
<dbReference type="Gene3D" id="2.60.120.560">
    <property type="entry name" value="Exo-inulinase, domain 1"/>
    <property type="match status" value="1"/>
</dbReference>
<dbReference type="InterPro" id="IPR010496">
    <property type="entry name" value="AL/BT2_dom"/>
</dbReference>
<evidence type="ECO:0000259" key="3">
    <source>
        <dbReference type="Pfam" id="PF06439"/>
    </source>
</evidence>
<feature type="compositionally biased region" description="Basic and acidic residues" evidence="1">
    <location>
        <begin position="36"/>
        <end position="47"/>
    </location>
</feature>
<feature type="region of interest" description="Disordered" evidence="1">
    <location>
        <begin position="36"/>
        <end position="60"/>
    </location>
</feature>
<proteinExistence type="predicted"/>
<feature type="signal peptide" evidence="2">
    <location>
        <begin position="1"/>
        <end position="25"/>
    </location>
</feature>
<reference evidence="4 5" key="1">
    <citation type="submission" date="2023-10" db="EMBL/GenBank/DDBJ databases">
        <title>Rubellicoccus peritrichatus gen. nov., sp. nov., isolated from an algae of coral reef tank.</title>
        <authorList>
            <person name="Luo J."/>
        </authorList>
    </citation>
    <scope>NUCLEOTIDE SEQUENCE [LARGE SCALE GENOMIC DNA]</scope>
    <source>
        <strain evidence="4 5">CR14</strain>
    </source>
</reference>
<name>A0AAQ3LHS7_9BACT</name>
<evidence type="ECO:0000256" key="2">
    <source>
        <dbReference type="SAM" id="SignalP"/>
    </source>
</evidence>
<accession>A0AAQ3LHS7</accession>
<sequence>MQPKTITRSLAFLLICLIPQSFILANGLNYGDPPDAHHPWSVHDRNRPQPPRVEPGATVGAPPSDAVVLFDGTEASFRENWKHYKPEDKRKGDWLVKDGVLQCTPGAGFIGTKEDFGDCQLHIEWAAPLEIRGKGQGRGNSGVFIMGVEVQVLDNYENPTYADGTAGAVYGVMPPAVNPLRSPTEWQSYDIIFRRPIDKDGVIVDEGAMTVLINGVVVQDNTPLEGGGGWRRRAKSRIFPDKGPISLQDHGNPVRFRNIWCRPLRPRAVQGGFDGRLSPEATMAKREEIAAEVRADADNMEGLGKTIRLLESLHYTHDDDAWDEADLYIQDYMDELSDASESEIRDRRWDITKLFMSLKYLQKHNLGPANYPATPQLEAIMTEQGWKWKL</sequence>
<dbReference type="Pfam" id="PF06439">
    <property type="entry name" value="3keto-disac_hyd"/>
    <property type="match status" value="1"/>
</dbReference>
<keyword evidence="2" id="KW-0732">Signal</keyword>
<feature type="chain" id="PRO_5042868353" evidence="2">
    <location>
        <begin position="26"/>
        <end position="390"/>
    </location>
</feature>
<evidence type="ECO:0000256" key="1">
    <source>
        <dbReference type="SAM" id="MobiDB-lite"/>
    </source>
</evidence>
<protein>
    <submittedName>
        <fullName evidence="4">DUF1080 domain-containing protein</fullName>
    </submittedName>
</protein>
<dbReference type="AlphaFoldDB" id="A0AAQ3LHS7"/>
<keyword evidence="5" id="KW-1185">Reference proteome</keyword>
<dbReference type="EMBL" id="CP136920">
    <property type="protein sequence ID" value="WOO42319.1"/>
    <property type="molecule type" value="Genomic_DNA"/>
</dbReference>